<evidence type="ECO:0000256" key="13">
    <source>
        <dbReference type="PIRSR" id="PIRSR001024-1"/>
    </source>
</evidence>
<dbReference type="InterPro" id="IPR006047">
    <property type="entry name" value="GH13_cat_dom"/>
</dbReference>
<feature type="binding site" evidence="17">
    <location>
        <position position="98"/>
    </location>
    <ligand>
        <name>substrate</name>
    </ligand>
</feature>
<dbReference type="EMBL" id="MCFJ01000007">
    <property type="protein sequence ID" value="ORY63946.1"/>
    <property type="molecule type" value="Genomic_DNA"/>
</dbReference>
<evidence type="ECO:0000256" key="15">
    <source>
        <dbReference type="PIRSR" id="PIRSR001024-3"/>
    </source>
</evidence>
<feature type="binding site" evidence="17">
    <location>
        <position position="311"/>
    </location>
    <ligand>
        <name>substrate</name>
    </ligand>
</feature>
<name>A0A1Y2DXU1_9PEZI</name>
<feature type="binding site" evidence="15">
    <location>
        <position position="136"/>
    </location>
    <ligand>
        <name>Ca(2+)</name>
        <dbReference type="ChEBI" id="CHEBI:29108"/>
        <label>1</label>
    </ligand>
</feature>
<proteinExistence type="inferred from homology"/>
<dbReference type="GeneID" id="63781284"/>
<dbReference type="SUPFAM" id="SSF51011">
    <property type="entry name" value="Glycosyl hydrolase domain"/>
    <property type="match status" value="1"/>
</dbReference>
<dbReference type="SUPFAM" id="SSF51445">
    <property type="entry name" value="(Trans)glycosidases"/>
    <property type="match status" value="1"/>
</dbReference>
<evidence type="ECO:0000256" key="14">
    <source>
        <dbReference type="PIRSR" id="PIRSR001024-2"/>
    </source>
</evidence>
<dbReference type="OrthoDB" id="204980at2759"/>
<feature type="binding site" evidence="15">
    <location>
        <position position="190"/>
    </location>
    <ligand>
        <name>Ca(2+)</name>
        <dbReference type="ChEBI" id="CHEBI:29108"/>
        <label>1</label>
    </ligand>
</feature>
<dbReference type="Gene3D" id="3.20.20.80">
    <property type="entry name" value="Glycosidases"/>
    <property type="match status" value="1"/>
</dbReference>
<dbReference type="InterPro" id="IPR015340">
    <property type="entry name" value="A_amylase_C_dom"/>
</dbReference>
<dbReference type="GO" id="GO:0004556">
    <property type="term" value="F:alpha-amylase activity"/>
    <property type="evidence" value="ECO:0007669"/>
    <property type="project" value="UniProtKB-EC"/>
</dbReference>
<evidence type="ECO:0000256" key="9">
    <source>
        <dbReference type="ARBA" id="ARBA00023157"/>
    </source>
</evidence>
<dbReference type="RefSeq" id="XP_040715360.1">
    <property type="nucleotide sequence ID" value="XM_040865072.1"/>
</dbReference>
<evidence type="ECO:0000313" key="21">
    <source>
        <dbReference type="Proteomes" id="UP000193689"/>
    </source>
</evidence>
<feature type="active site" description="Proton donor" evidence="13">
    <location>
        <position position="245"/>
    </location>
</feature>
<evidence type="ECO:0000256" key="2">
    <source>
        <dbReference type="ARBA" id="ARBA00001913"/>
    </source>
</evidence>
<keyword evidence="8 15" id="KW-0106">Calcium</keyword>
<dbReference type="Gene3D" id="2.60.40.1180">
    <property type="entry name" value="Golgi alpha-mannosidase II"/>
    <property type="match status" value="1"/>
</dbReference>
<dbReference type="InterPro" id="IPR013780">
    <property type="entry name" value="Glyco_hydro_b"/>
</dbReference>
<keyword evidence="10" id="KW-0325">Glycoprotein</keyword>
<sequence>MKASKVLSTYWAVVASALSAEEWQKQSIYQVMTDRFARTDGSTSADCDLVTYCGGTWRGLVNKLDYIQGMGFTAVWISPVVKNIESYTGWGNAYHGYWAQDIWSLNPHFGTEQDLLDLSAELHRRDMKLMLDVVTNHMAHDGCGNCNMTYSLYSPFSSRSWFHPYCTINYDNETSIETCWQGDEKVSLPDLRTEDSEIRSIFHEWIRHMVTKYSVDGLRVDSAKHVETDFWPDFEAASGVFALGEVLDGDPQHIYPWTDYLSGVMNYPVYYWLLRAFQSSSSTMDELTNGINTMSANMKTATLGSFIENHDQKRFPDMSGGDMAIAFTMLMDGIPIIYQGQEQHFDGGDDPLNRQPIWPSQYDTTAELYTWIKVLNRIRSQAVKEPGYLSDQANATTPDSHTIALRKGTPGCQMVSVYTNIGSNNSTSYAVSLPSNFTGFGEFQFLVEVVACRVLMTDHNGMLRFDMGTTPKIFYPAEKLLQTWGAICGEGPSLDVLISSAVSFHAGVDQGGFEVDLQLHEPGDHNSNNDAPKGKDDQVNKIGLPDWLATAGK</sequence>
<feature type="site" description="Transition state stabilizer" evidence="14">
    <location>
        <position position="311"/>
    </location>
</feature>
<feature type="binding site" evidence="15">
    <location>
        <position position="245"/>
    </location>
    <ligand>
        <name>Ca(2+)</name>
        <dbReference type="ChEBI" id="CHEBI:29108"/>
        <label>2</label>
    </ligand>
</feature>
<feature type="domain" description="Glycosyl hydrolase family 13 catalytic" evidence="19">
    <location>
        <begin position="30"/>
        <end position="379"/>
    </location>
</feature>
<dbReference type="GO" id="GO:0005509">
    <property type="term" value="F:calcium ion binding"/>
    <property type="evidence" value="ECO:0007669"/>
    <property type="project" value="InterPro"/>
</dbReference>
<dbReference type="InterPro" id="IPR017853">
    <property type="entry name" value="GH"/>
</dbReference>
<dbReference type="PANTHER" id="PTHR10357:SF215">
    <property type="entry name" value="ALPHA-AMYLASE 1"/>
    <property type="match status" value="1"/>
</dbReference>
<feature type="binding site" evidence="15">
    <location>
        <position position="177"/>
    </location>
    <ligand>
        <name>Ca(2+)</name>
        <dbReference type="ChEBI" id="CHEBI:29108"/>
        <label>1</label>
    </ligand>
</feature>
<comment type="similarity">
    <text evidence="3">Belongs to the glycosyl hydrolase 13 family.</text>
</comment>
<evidence type="ECO:0000256" key="11">
    <source>
        <dbReference type="ARBA" id="ARBA00023277"/>
    </source>
</evidence>
<evidence type="ECO:0000256" key="8">
    <source>
        <dbReference type="ARBA" id="ARBA00022837"/>
    </source>
</evidence>
<dbReference type="STRING" id="1141098.A0A1Y2DXU1"/>
<protein>
    <recommendedName>
        <fullName evidence="4">alpha-amylase</fullName>
        <ecNumber evidence="4">3.2.1.1</ecNumber>
    </recommendedName>
</protein>
<evidence type="ECO:0000256" key="4">
    <source>
        <dbReference type="ARBA" id="ARBA00012595"/>
    </source>
</evidence>
<evidence type="ECO:0000256" key="16">
    <source>
        <dbReference type="PIRSR" id="PIRSR001024-4"/>
    </source>
</evidence>
<evidence type="ECO:0000256" key="7">
    <source>
        <dbReference type="ARBA" id="ARBA00022801"/>
    </source>
</evidence>
<feature type="binding site" evidence="17">
    <location>
        <position position="219"/>
    </location>
    <ligand>
        <name>substrate</name>
    </ligand>
</feature>
<dbReference type="PANTHER" id="PTHR10357">
    <property type="entry name" value="ALPHA-AMYLASE FAMILY MEMBER"/>
    <property type="match status" value="1"/>
</dbReference>
<keyword evidence="12" id="KW-0326">Glycosidase</keyword>
<comment type="catalytic activity">
    <reaction evidence="1">
        <text>Endohydrolysis of (1-&gt;4)-alpha-D-glucosidic linkages in polysaccharides containing three or more (1-&gt;4)-alpha-linked D-glucose units.</text>
        <dbReference type="EC" id="3.2.1.1"/>
    </reaction>
</comment>
<keyword evidence="5 15" id="KW-0479">Metal-binding</keyword>
<evidence type="ECO:0000256" key="3">
    <source>
        <dbReference type="ARBA" id="ARBA00008061"/>
    </source>
</evidence>
<dbReference type="PIRSF" id="PIRSF001024">
    <property type="entry name" value="Alph-amyl_fung"/>
    <property type="match status" value="1"/>
</dbReference>
<feature type="binding site" evidence="15">
    <location>
        <position position="225"/>
    </location>
    <ligand>
        <name>Ca(2+)</name>
        <dbReference type="ChEBI" id="CHEBI:29108"/>
        <label>1</label>
    </ligand>
</feature>
<dbReference type="Proteomes" id="UP000193689">
    <property type="component" value="Unassembled WGS sequence"/>
</dbReference>
<evidence type="ECO:0000259" key="19">
    <source>
        <dbReference type="SMART" id="SM00642"/>
    </source>
</evidence>
<organism evidence="20 21">
    <name type="scientific">Pseudomassariella vexata</name>
    <dbReference type="NCBI Taxonomy" id="1141098"/>
    <lineage>
        <taxon>Eukaryota</taxon>
        <taxon>Fungi</taxon>
        <taxon>Dikarya</taxon>
        <taxon>Ascomycota</taxon>
        <taxon>Pezizomycotina</taxon>
        <taxon>Sordariomycetes</taxon>
        <taxon>Xylariomycetidae</taxon>
        <taxon>Amphisphaeriales</taxon>
        <taxon>Pseudomassariaceae</taxon>
        <taxon>Pseudomassariella</taxon>
    </lineage>
</organism>
<feature type="binding site" evidence="17">
    <location>
        <position position="249"/>
    </location>
    <ligand>
        <name>substrate</name>
    </ligand>
</feature>
<dbReference type="CDD" id="cd11319">
    <property type="entry name" value="AmyAc_euk_AmyA"/>
    <property type="match status" value="1"/>
</dbReference>
<dbReference type="Pfam" id="PF09260">
    <property type="entry name" value="A_amylase_dom_C"/>
    <property type="match status" value="1"/>
</dbReference>
<dbReference type="InterPro" id="IPR013777">
    <property type="entry name" value="A-amylase-like"/>
</dbReference>
<keyword evidence="21" id="KW-1185">Reference proteome</keyword>
<feature type="active site" description="Nucleophile" evidence="13">
    <location>
        <position position="221"/>
    </location>
</feature>
<feature type="binding site" evidence="17">
    <location>
        <position position="137"/>
    </location>
    <ligand>
        <name>substrate</name>
    </ligand>
</feature>
<dbReference type="GO" id="GO:0016052">
    <property type="term" value="P:carbohydrate catabolic process"/>
    <property type="evidence" value="ECO:0007669"/>
    <property type="project" value="InterPro"/>
</dbReference>
<evidence type="ECO:0000256" key="17">
    <source>
        <dbReference type="PIRSR" id="PIRSR001024-5"/>
    </source>
</evidence>
<evidence type="ECO:0000256" key="1">
    <source>
        <dbReference type="ARBA" id="ARBA00000548"/>
    </source>
</evidence>
<keyword evidence="11" id="KW-0119">Carbohydrate metabolism</keyword>
<reference evidence="20 21" key="1">
    <citation type="submission" date="2016-07" db="EMBL/GenBank/DDBJ databases">
        <title>Pervasive Adenine N6-methylation of Active Genes in Fungi.</title>
        <authorList>
            <consortium name="DOE Joint Genome Institute"/>
            <person name="Mondo S.J."/>
            <person name="Dannebaum R.O."/>
            <person name="Kuo R.C."/>
            <person name="Labutti K."/>
            <person name="Haridas S."/>
            <person name="Kuo A."/>
            <person name="Salamov A."/>
            <person name="Ahrendt S.R."/>
            <person name="Lipzen A."/>
            <person name="Sullivan W."/>
            <person name="Andreopoulos W.B."/>
            <person name="Clum A."/>
            <person name="Lindquist E."/>
            <person name="Daum C."/>
            <person name="Ramamoorthy G.K."/>
            <person name="Gryganskyi A."/>
            <person name="Culley D."/>
            <person name="Magnuson J.K."/>
            <person name="James T.Y."/>
            <person name="O'Malley M.A."/>
            <person name="Stajich J.E."/>
            <person name="Spatafora J.W."/>
            <person name="Visel A."/>
            <person name="Grigoriev I.V."/>
        </authorList>
    </citation>
    <scope>NUCLEOTIDE SEQUENCE [LARGE SCALE GENOMIC DNA]</scope>
    <source>
        <strain evidence="20 21">CBS 129021</strain>
    </source>
</reference>
<evidence type="ECO:0000313" key="20">
    <source>
        <dbReference type="EMBL" id="ORY63946.1"/>
    </source>
</evidence>
<gene>
    <name evidence="20" type="ORF">BCR38DRAFT_514625</name>
</gene>
<comment type="cofactor">
    <cofactor evidence="2">
        <name>Ca(2+)</name>
        <dbReference type="ChEBI" id="CHEBI:29108"/>
    </cofactor>
</comment>
<feature type="disulfide bond" evidence="16">
    <location>
        <begin position="166"/>
        <end position="179"/>
    </location>
</feature>
<dbReference type="AlphaFoldDB" id="A0A1Y2DXU1"/>
<feature type="region of interest" description="Disordered" evidence="18">
    <location>
        <begin position="520"/>
        <end position="540"/>
    </location>
</feature>
<dbReference type="InParanoid" id="A0A1Y2DXU1"/>
<evidence type="ECO:0000256" key="10">
    <source>
        <dbReference type="ARBA" id="ARBA00023180"/>
    </source>
</evidence>
<comment type="caution">
    <text evidence="20">The sequence shown here is derived from an EMBL/GenBank/DDBJ whole genome shotgun (WGS) entry which is preliminary data.</text>
</comment>
<dbReference type="EC" id="3.2.1.1" evidence="4"/>
<feature type="binding site" evidence="17">
    <location>
        <position position="354"/>
    </location>
    <ligand>
        <name>substrate</name>
    </ligand>
</feature>
<keyword evidence="7" id="KW-0378">Hydrolase</keyword>
<dbReference type="FunFam" id="3.20.20.80:FF:000120">
    <property type="entry name" value="Alpha-amylase A"/>
    <property type="match status" value="1"/>
</dbReference>
<evidence type="ECO:0000256" key="6">
    <source>
        <dbReference type="ARBA" id="ARBA00022729"/>
    </source>
</evidence>
<keyword evidence="9 16" id="KW-1015">Disulfide bond</keyword>
<accession>A0A1Y2DXU1</accession>
<evidence type="ECO:0000256" key="5">
    <source>
        <dbReference type="ARBA" id="ARBA00022723"/>
    </source>
</evidence>
<evidence type="ECO:0000256" key="12">
    <source>
        <dbReference type="ARBA" id="ARBA00023295"/>
    </source>
</evidence>
<feature type="binding site" evidence="15">
    <location>
        <position position="221"/>
    </location>
    <ligand>
        <name>Ca(2+)</name>
        <dbReference type="ChEBI" id="CHEBI:29108"/>
        <label>2</label>
    </ligand>
</feature>
<keyword evidence="6" id="KW-0732">Signal</keyword>
<dbReference type="Pfam" id="PF00128">
    <property type="entry name" value="Alpha-amylase"/>
    <property type="match status" value="1"/>
</dbReference>
<feature type="disulfide bond" evidence="16">
    <location>
        <begin position="47"/>
        <end position="53"/>
    </location>
</feature>
<evidence type="ECO:0000256" key="18">
    <source>
        <dbReference type="SAM" id="MobiDB-lite"/>
    </source>
</evidence>
<dbReference type="SMART" id="SM00642">
    <property type="entry name" value="Aamy"/>
    <property type="match status" value="1"/>
</dbReference>